<proteinExistence type="predicted"/>
<protein>
    <submittedName>
        <fullName evidence="2">Uncharacterized protein</fullName>
    </submittedName>
</protein>
<keyword evidence="1" id="KW-0472">Membrane</keyword>
<dbReference type="Proteomes" id="UP000315082">
    <property type="component" value="Chromosome"/>
</dbReference>
<evidence type="ECO:0000313" key="3">
    <source>
        <dbReference type="Proteomes" id="UP000315082"/>
    </source>
</evidence>
<keyword evidence="3" id="KW-1185">Reference proteome</keyword>
<accession>A0A518JND9</accession>
<evidence type="ECO:0000256" key="1">
    <source>
        <dbReference type="SAM" id="Phobius"/>
    </source>
</evidence>
<keyword evidence="1" id="KW-0812">Transmembrane</keyword>
<feature type="transmembrane region" description="Helical" evidence="1">
    <location>
        <begin position="38"/>
        <end position="60"/>
    </location>
</feature>
<dbReference type="EMBL" id="CP036348">
    <property type="protein sequence ID" value="QDV67047.1"/>
    <property type="molecule type" value="Genomic_DNA"/>
</dbReference>
<evidence type="ECO:0000313" key="2">
    <source>
        <dbReference type="EMBL" id="QDV67047.1"/>
    </source>
</evidence>
<organism evidence="2 3">
    <name type="scientific">Rosistilla carotiformis</name>
    <dbReference type="NCBI Taxonomy" id="2528017"/>
    <lineage>
        <taxon>Bacteria</taxon>
        <taxon>Pseudomonadati</taxon>
        <taxon>Planctomycetota</taxon>
        <taxon>Planctomycetia</taxon>
        <taxon>Pirellulales</taxon>
        <taxon>Pirellulaceae</taxon>
        <taxon>Rosistilla</taxon>
    </lineage>
</organism>
<dbReference type="AlphaFoldDB" id="A0A518JND9"/>
<dbReference type="KEGG" id="rcf:Poly24_07380"/>
<reference evidence="2 3" key="1">
    <citation type="submission" date="2019-02" db="EMBL/GenBank/DDBJ databases">
        <title>Deep-cultivation of Planctomycetes and their phenomic and genomic characterization uncovers novel biology.</title>
        <authorList>
            <person name="Wiegand S."/>
            <person name="Jogler M."/>
            <person name="Boedeker C."/>
            <person name="Pinto D."/>
            <person name="Vollmers J."/>
            <person name="Rivas-Marin E."/>
            <person name="Kohn T."/>
            <person name="Peeters S.H."/>
            <person name="Heuer A."/>
            <person name="Rast P."/>
            <person name="Oberbeckmann S."/>
            <person name="Bunk B."/>
            <person name="Jeske O."/>
            <person name="Meyerdierks A."/>
            <person name="Storesund J.E."/>
            <person name="Kallscheuer N."/>
            <person name="Luecker S."/>
            <person name="Lage O.M."/>
            <person name="Pohl T."/>
            <person name="Merkel B.J."/>
            <person name="Hornburger P."/>
            <person name="Mueller R.-W."/>
            <person name="Bruemmer F."/>
            <person name="Labrenz M."/>
            <person name="Spormann A.M."/>
            <person name="Op den Camp H."/>
            <person name="Overmann J."/>
            <person name="Amann R."/>
            <person name="Jetten M.S.M."/>
            <person name="Mascher T."/>
            <person name="Medema M.H."/>
            <person name="Devos D.P."/>
            <person name="Kaster A.-K."/>
            <person name="Ovreas L."/>
            <person name="Rohde M."/>
            <person name="Galperin M.Y."/>
            <person name="Jogler C."/>
        </authorList>
    </citation>
    <scope>NUCLEOTIDE SEQUENCE [LARGE SCALE GENOMIC DNA]</scope>
    <source>
        <strain evidence="2 3">Poly24</strain>
    </source>
</reference>
<keyword evidence="1" id="KW-1133">Transmembrane helix</keyword>
<sequence length="192" mass="21602">MLWPIVLPFKITFWSLAGLVSLLTLLSPVLKWKRGKTFLIASLLACLAFIPSCAGIMAVLDAQRFGVFSYGTYSEVQDFRIERYLPTSAREITLDKFAMGHRAKYAITKTELTSYLDTLWLKAGRYSAISREELDDGSSVPFDQIAHDFDGLNWPKLSTAIRFYSPIQGDGGGATYYFDPSANIAYHRAGYW</sequence>
<gene>
    <name evidence="2" type="ORF">Poly24_07380</name>
</gene>
<feature type="transmembrane region" description="Helical" evidence="1">
    <location>
        <begin position="6"/>
        <end position="26"/>
    </location>
</feature>
<name>A0A518JND9_9BACT</name>